<dbReference type="Proteomes" id="UP000034600">
    <property type="component" value="Unassembled WGS sequence"/>
</dbReference>
<protein>
    <submittedName>
        <fullName evidence="2">Uncharacterized protein</fullName>
    </submittedName>
</protein>
<evidence type="ECO:0000313" key="3">
    <source>
        <dbReference type="Proteomes" id="UP000034600"/>
    </source>
</evidence>
<feature type="region of interest" description="Disordered" evidence="1">
    <location>
        <begin position="1"/>
        <end position="49"/>
    </location>
</feature>
<dbReference type="EMBL" id="LCPO01000007">
    <property type="protein sequence ID" value="KKU99059.1"/>
    <property type="molecule type" value="Genomic_DNA"/>
</dbReference>
<comment type="caution">
    <text evidence="2">The sequence shown here is derived from an EMBL/GenBank/DDBJ whole genome shotgun (WGS) entry which is preliminary data.</text>
</comment>
<dbReference type="AlphaFoldDB" id="A0A0G1UXU0"/>
<reference evidence="2 3" key="1">
    <citation type="journal article" date="2015" name="Nature">
        <title>rRNA introns, odd ribosomes, and small enigmatic genomes across a large radiation of phyla.</title>
        <authorList>
            <person name="Brown C.T."/>
            <person name="Hug L.A."/>
            <person name="Thomas B.C."/>
            <person name="Sharon I."/>
            <person name="Castelle C.J."/>
            <person name="Singh A."/>
            <person name="Wilkins M.J."/>
            <person name="Williams K.H."/>
            <person name="Banfield J.F."/>
        </authorList>
    </citation>
    <scope>NUCLEOTIDE SEQUENCE [LARGE SCALE GENOMIC DNA]</scope>
</reference>
<evidence type="ECO:0000256" key="1">
    <source>
        <dbReference type="SAM" id="MobiDB-lite"/>
    </source>
</evidence>
<name>A0A0G1UXU0_9BACT</name>
<feature type="compositionally biased region" description="Acidic residues" evidence="1">
    <location>
        <begin position="14"/>
        <end position="49"/>
    </location>
</feature>
<evidence type="ECO:0000313" key="2">
    <source>
        <dbReference type="EMBL" id="KKU99059.1"/>
    </source>
</evidence>
<proteinExistence type="predicted"/>
<organism evidence="2 3">
    <name type="scientific">Candidatus Jorgensenbacteria bacterium GW2011_GWC1_48_8</name>
    <dbReference type="NCBI Taxonomy" id="1618666"/>
    <lineage>
        <taxon>Bacteria</taxon>
        <taxon>Candidatus Joergenseniibacteriota</taxon>
    </lineage>
</organism>
<accession>A0A0G1UXU0</accession>
<gene>
    <name evidence="2" type="ORF">UY32_C0007G0003</name>
</gene>
<sequence>MTTLEIKKTHLVALDDEEADEEKEVEEGIEEPKEDEETSLGDGEENLEY</sequence>